<dbReference type="InterPro" id="IPR001227">
    <property type="entry name" value="Ac_transferase_dom_sf"/>
</dbReference>
<evidence type="ECO:0000256" key="4">
    <source>
        <dbReference type="ARBA" id="ARBA00048462"/>
    </source>
</evidence>
<comment type="catalytic activity">
    <reaction evidence="4">
        <text>holo-[ACP] + malonyl-CoA = malonyl-[ACP] + CoA</text>
        <dbReference type="Rhea" id="RHEA:41792"/>
        <dbReference type="Rhea" id="RHEA-COMP:9623"/>
        <dbReference type="Rhea" id="RHEA-COMP:9685"/>
        <dbReference type="ChEBI" id="CHEBI:57287"/>
        <dbReference type="ChEBI" id="CHEBI:57384"/>
        <dbReference type="ChEBI" id="CHEBI:64479"/>
        <dbReference type="ChEBI" id="CHEBI:78449"/>
        <dbReference type="EC" id="2.3.1.39"/>
    </reaction>
</comment>
<evidence type="ECO:0000256" key="1">
    <source>
        <dbReference type="ARBA" id="ARBA00013258"/>
    </source>
</evidence>
<organism evidence="7 8">
    <name type="scientific">Ambrosiozyma monospora</name>
    <name type="common">Yeast</name>
    <name type="synonym">Endomycopsis monosporus</name>
    <dbReference type="NCBI Taxonomy" id="43982"/>
    <lineage>
        <taxon>Eukaryota</taxon>
        <taxon>Fungi</taxon>
        <taxon>Dikarya</taxon>
        <taxon>Ascomycota</taxon>
        <taxon>Saccharomycotina</taxon>
        <taxon>Pichiomycetes</taxon>
        <taxon>Pichiales</taxon>
        <taxon>Pichiaceae</taxon>
        <taxon>Ambrosiozyma</taxon>
    </lineage>
</organism>
<dbReference type="InterPro" id="IPR016035">
    <property type="entry name" value="Acyl_Trfase/lysoPLipase"/>
</dbReference>
<dbReference type="OrthoDB" id="541883at2759"/>
<dbReference type="AlphaFoldDB" id="A0A9W6Z132"/>
<dbReference type="EC" id="2.3.1.39" evidence="1"/>
<dbReference type="PANTHER" id="PTHR42681:SF1">
    <property type="entry name" value="MALONYL-COA-ACYL CARRIER PROTEIN TRANSACYLASE, MITOCHONDRIAL"/>
    <property type="match status" value="1"/>
</dbReference>
<keyword evidence="2" id="KW-0808">Transferase</keyword>
<protein>
    <recommendedName>
        <fullName evidence="1">[acyl-carrier-protein] S-malonyltransferase</fullName>
        <ecNumber evidence="1">2.3.1.39</ecNumber>
    </recommendedName>
</protein>
<dbReference type="InterPro" id="IPR014043">
    <property type="entry name" value="Acyl_transferase_dom"/>
</dbReference>
<reference evidence="7" key="1">
    <citation type="submission" date="2023-04" db="EMBL/GenBank/DDBJ databases">
        <title>Ambrosiozyma monospora NBRC 1965.</title>
        <authorList>
            <person name="Ichikawa N."/>
            <person name="Sato H."/>
            <person name="Tonouchi N."/>
        </authorList>
    </citation>
    <scope>NUCLEOTIDE SEQUENCE</scope>
    <source>
        <strain evidence="7">NBRC 1965</strain>
    </source>
</reference>
<evidence type="ECO:0000259" key="6">
    <source>
        <dbReference type="SMART" id="SM00827"/>
    </source>
</evidence>
<dbReference type="SUPFAM" id="SSF52151">
    <property type="entry name" value="FabD/lysophospholipase-like"/>
    <property type="match status" value="1"/>
</dbReference>
<proteinExistence type="predicted"/>
<keyword evidence="3" id="KW-0012">Acyltransferase</keyword>
<feature type="domain" description="Malonyl-CoA:ACP transacylase (MAT)" evidence="6">
    <location>
        <begin position="1"/>
        <end position="200"/>
    </location>
</feature>
<comment type="caution">
    <text evidence="7">The sequence shown here is derived from an EMBL/GenBank/DDBJ whole genome shotgun (WGS) entry which is preliminary data.</text>
</comment>
<keyword evidence="8" id="KW-1185">Reference proteome</keyword>
<dbReference type="EMBL" id="BSXU01002459">
    <property type="protein sequence ID" value="GMG37744.1"/>
    <property type="molecule type" value="Genomic_DNA"/>
</dbReference>
<evidence type="ECO:0000256" key="2">
    <source>
        <dbReference type="ARBA" id="ARBA00022679"/>
    </source>
</evidence>
<dbReference type="PANTHER" id="PTHR42681">
    <property type="entry name" value="MALONYL-COA-ACYL CARRIER PROTEIN TRANSACYLASE, MITOCHONDRIAL"/>
    <property type="match status" value="1"/>
</dbReference>
<dbReference type="Gene3D" id="3.40.366.10">
    <property type="entry name" value="Malonyl-Coenzyme A Acyl Carrier Protein, domain 2"/>
    <property type="match status" value="1"/>
</dbReference>
<dbReference type="SMART" id="SM00827">
    <property type="entry name" value="PKS_AT"/>
    <property type="match status" value="1"/>
</dbReference>
<feature type="coiled-coil region" evidence="5">
    <location>
        <begin position="79"/>
        <end position="106"/>
    </location>
</feature>
<evidence type="ECO:0000313" key="7">
    <source>
        <dbReference type="EMBL" id="GMG37744.1"/>
    </source>
</evidence>
<keyword evidence="5" id="KW-0175">Coiled coil</keyword>
<evidence type="ECO:0000256" key="3">
    <source>
        <dbReference type="ARBA" id="ARBA00023315"/>
    </source>
</evidence>
<dbReference type="GO" id="GO:0006633">
    <property type="term" value="P:fatty acid biosynthetic process"/>
    <property type="evidence" value="ECO:0007669"/>
    <property type="project" value="TreeGrafter"/>
</dbReference>
<dbReference type="SUPFAM" id="SSF55048">
    <property type="entry name" value="Probable ACP-binding domain of malonyl-CoA ACP transacylase"/>
    <property type="match status" value="1"/>
</dbReference>
<dbReference type="InterPro" id="IPR016036">
    <property type="entry name" value="Malonyl_transacylase_ACP-bd"/>
</dbReference>
<dbReference type="Proteomes" id="UP001165063">
    <property type="component" value="Unassembled WGS sequence"/>
</dbReference>
<dbReference type="GO" id="GO:0005739">
    <property type="term" value="C:mitochondrion"/>
    <property type="evidence" value="ECO:0007669"/>
    <property type="project" value="TreeGrafter"/>
</dbReference>
<dbReference type="GO" id="GO:0004314">
    <property type="term" value="F:[acyl-carrier-protein] S-malonyltransferase activity"/>
    <property type="evidence" value="ECO:0007669"/>
    <property type="project" value="UniProtKB-EC"/>
</dbReference>
<accession>A0A9W6Z132</accession>
<gene>
    <name evidence="7" type="ORF">Amon01_000485800</name>
</gene>
<dbReference type="InterPro" id="IPR050858">
    <property type="entry name" value="Mal-CoA-ACP_Trans/PKS_FabD"/>
</dbReference>
<dbReference type="Gene3D" id="3.30.70.250">
    <property type="entry name" value="Malonyl-CoA ACP transacylase, ACP-binding"/>
    <property type="match status" value="1"/>
</dbReference>
<evidence type="ECO:0000313" key="8">
    <source>
        <dbReference type="Proteomes" id="UP001165063"/>
    </source>
</evidence>
<sequence length="240" mass="27533">MFPFQEAVKLAYSRGKMMEAMCGNSDAVDGLKEDDSKYGMYVLLFQPSKMERVMELLNEFKIHVSNINNYQQVVVSGLKKQVYERLQQLKLKAREEKLRLRAIDLKVNVAFHNPVMRPIESELRTVIENSVIGEDLAVPVLSNLNGQLVEKDVWTQVENIVQVTSRPVQFLKCLEYFTRPEVLNEKQVHFYNFGGATHGIIGKFYSDFAKLNGLSEDQLDFKNVVVDDPVALLNFSDKYS</sequence>
<name>A0A9W6Z132_AMBMO</name>
<evidence type="ECO:0000256" key="5">
    <source>
        <dbReference type="SAM" id="Coils"/>
    </source>
</evidence>